<dbReference type="EMBL" id="LVHF01000012">
    <property type="protein sequence ID" value="OAN17960.1"/>
    <property type="molecule type" value="Genomic_DNA"/>
</dbReference>
<evidence type="ECO:0008006" key="4">
    <source>
        <dbReference type="Google" id="ProtNLM"/>
    </source>
</evidence>
<organism evidence="2 3">
    <name type="scientific">Photobacterium jeanii</name>
    <dbReference type="NCBI Taxonomy" id="858640"/>
    <lineage>
        <taxon>Bacteria</taxon>
        <taxon>Pseudomonadati</taxon>
        <taxon>Pseudomonadota</taxon>
        <taxon>Gammaproteobacteria</taxon>
        <taxon>Vibrionales</taxon>
        <taxon>Vibrionaceae</taxon>
        <taxon>Photobacterium</taxon>
    </lineage>
</organism>
<evidence type="ECO:0000313" key="3">
    <source>
        <dbReference type="Proteomes" id="UP000078503"/>
    </source>
</evidence>
<comment type="caution">
    <text evidence="2">The sequence shown here is derived from an EMBL/GenBank/DDBJ whole genome shotgun (WGS) entry which is preliminary data.</text>
</comment>
<feature type="region of interest" description="Disordered" evidence="1">
    <location>
        <begin position="332"/>
        <end position="370"/>
    </location>
</feature>
<evidence type="ECO:0000256" key="1">
    <source>
        <dbReference type="SAM" id="MobiDB-lite"/>
    </source>
</evidence>
<proteinExistence type="predicted"/>
<keyword evidence="3" id="KW-1185">Reference proteome</keyword>
<sequence>MSEVATGMAAKLAVVIHAEEEFDWHGQFSSANNQVSPQYALIALIEKLIVLGAKVTLAMDYAFVASPNGQTVIQHFSSRQGESIEFASHLHPWVNPPFSQSHHNVSKFESFPGNLPADIEREKLQTLTDLIHDISGTKPLSYLAGRHGFGANTLATLNELGYQVDLSICPYYDFSASEGPDFRAFDCRRFEKEGVTFLPHTSAVTSWSRHYQKRFNRHASLYSEWQQSPLKKVMGRGIGLRLDRLSPEGLSLRQMQRVYLAQKQNGLKEFVLSFHSSSLLVNATPYVKAQRDVAALEARLIAFVTWAFNVEQCRAFLPQSFASKLALLSKSKSQSRAATPARTTSTSTSFPPSSSRSQLQHAKVSAKGEC</sequence>
<name>A0A178KL48_9GAMM</name>
<dbReference type="Gene3D" id="3.20.20.370">
    <property type="entry name" value="Glycoside hydrolase/deacetylase"/>
    <property type="match status" value="1"/>
</dbReference>
<dbReference type="AlphaFoldDB" id="A0A178KL48"/>
<evidence type="ECO:0000313" key="2">
    <source>
        <dbReference type="EMBL" id="OAN17960.1"/>
    </source>
</evidence>
<dbReference type="SUPFAM" id="SSF88713">
    <property type="entry name" value="Glycoside hydrolase/deacetylase"/>
    <property type="match status" value="1"/>
</dbReference>
<reference evidence="2 3" key="1">
    <citation type="submission" date="2016-03" db="EMBL/GenBank/DDBJ databases">
        <title>Photobacterium proteolyticum sp. nov. a protease producing bacterium isolated from ocean sediments of Laizhou Bay.</title>
        <authorList>
            <person name="Li Y."/>
        </authorList>
    </citation>
    <scope>NUCLEOTIDE SEQUENCE [LARGE SCALE GENOMIC DNA]</scope>
    <source>
        <strain evidence="2 3">R-40508</strain>
    </source>
</reference>
<dbReference type="Proteomes" id="UP000078503">
    <property type="component" value="Unassembled WGS sequence"/>
</dbReference>
<dbReference type="InterPro" id="IPR011330">
    <property type="entry name" value="Glyco_hydro/deAcase_b/a-brl"/>
</dbReference>
<dbReference type="GO" id="GO:0005975">
    <property type="term" value="P:carbohydrate metabolic process"/>
    <property type="evidence" value="ECO:0007669"/>
    <property type="project" value="InterPro"/>
</dbReference>
<protein>
    <recommendedName>
        <fullName evidence="4">WalW protein</fullName>
    </recommendedName>
</protein>
<gene>
    <name evidence="2" type="ORF">A3K86_03310</name>
</gene>
<dbReference type="STRING" id="858640.A3K86_03310"/>
<feature type="compositionally biased region" description="Low complexity" evidence="1">
    <location>
        <begin position="332"/>
        <end position="357"/>
    </location>
</feature>
<accession>A0A178KL48</accession>